<proteinExistence type="predicted"/>
<accession>A0ABQ5BVH4</accession>
<dbReference type="Proteomes" id="UP001151760">
    <property type="component" value="Unassembled WGS sequence"/>
</dbReference>
<dbReference type="SUPFAM" id="SSF46774">
    <property type="entry name" value="ARID-like"/>
    <property type="match status" value="1"/>
</dbReference>
<sequence length="512" mass="60939">MDNMRVRLEWEIANIESNMSPMNRRKTLTESEKEIMLEQHSAELEYLTHIEETVTCIDTSWEDLNSQIERGKSRISWIISDLHNIKEVLIRACIKRVHVLLIWISSTATTWNEANWSYKPKGSGQNQQWYQSKSWKPLRKMSQREFTQRQIKREKEERIGRGVRQITRSCKDMLKKKLEEVKAFNSSILQDRHKRNKCFYCRERWHFIRTCPKKISDDAESADKHSDASLERKKEINSAQPKVSLKYSFTSGQMESLKEQIKALGMIFDIGLSIQFKEPIGNILDLNKLRQMKNNFLEDYFEGLNENKDGKKDEMVRIEEDMNSSEVHTFHEFVAFLNLIKNDELVSKGWDFYWDRFVKVLKWFYSHYLQRQLPGPIPPIIHGIPIHLFDLYKLIEYYGGYLSVDLARNMVHLQNNRINQGREWRRYKNAIGLSLDILSLITDHQDTRRSCIYKAEEVSSLIPTKWNIVRHLCSLAVQKREEKLVHFGIKTRRKKFCKEQNLHYYGEDQIHV</sequence>
<dbReference type="SUPFAM" id="SSF57756">
    <property type="entry name" value="Retrovirus zinc finger-like domains"/>
    <property type="match status" value="1"/>
</dbReference>
<dbReference type="InterPro" id="IPR036875">
    <property type="entry name" value="Znf_CCHC_sf"/>
</dbReference>
<keyword evidence="2" id="KW-1185">Reference proteome</keyword>
<dbReference type="GO" id="GO:0003677">
    <property type="term" value="F:DNA binding"/>
    <property type="evidence" value="ECO:0007669"/>
    <property type="project" value="UniProtKB-KW"/>
</dbReference>
<dbReference type="InterPro" id="IPR036431">
    <property type="entry name" value="ARID_dom_sf"/>
</dbReference>
<dbReference type="Gene3D" id="4.10.60.10">
    <property type="entry name" value="Zinc finger, CCHC-type"/>
    <property type="match status" value="1"/>
</dbReference>
<name>A0ABQ5BVH4_9ASTR</name>
<protein>
    <submittedName>
        <fullName evidence="1">ARID DNA-binding domain-containing protein</fullName>
    </submittedName>
</protein>
<evidence type="ECO:0000313" key="2">
    <source>
        <dbReference type="Proteomes" id="UP001151760"/>
    </source>
</evidence>
<reference evidence="1" key="2">
    <citation type="submission" date="2022-01" db="EMBL/GenBank/DDBJ databases">
        <authorList>
            <person name="Yamashiro T."/>
            <person name="Shiraishi A."/>
            <person name="Satake H."/>
            <person name="Nakayama K."/>
        </authorList>
    </citation>
    <scope>NUCLEOTIDE SEQUENCE</scope>
</reference>
<gene>
    <name evidence="1" type="ORF">Tco_0877586</name>
</gene>
<evidence type="ECO:0000313" key="1">
    <source>
        <dbReference type="EMBL" id="GJT18880.1"/>
    </source>
</evidence>
<organism evidence="1 2">
    <name type="scientific">Tanacetum coccineum</name>
    <dbReference type="NCBI Taxonomy" id="301880"/>
    <lineage>
        <taxon>Eukaryota</taxon>
        <taxon>Viridiplantae</taxon>
        <taxon>Streptophyta</taxon>
        <taxon>Embryophyta</taxon>
        <taxon>Tracheophyta</taxon>
        <taxon>Spermatophyta</taxon>
        <taxon>Magnoliopsida</taxon>
        <taxon>eudicotyledons</taxon>
        <taxon>Gunneridae</taxon>
        <taxon>Pentapetalae</taxon>
        <taxon>asterids</taxon>
        <taxon>campanulids</taxon>
        <taxon>Asterales</taxon>
        <taxon>Asteraceae</taxon>
        <taxon>Asteroideae</taxon>
        <taxon>Anthemideae</taxon>
        <taxon>Anthemidinae</taxon>
        <taxon>Tanacetum</taxon>
    </lineage>
</organism>
<comment type="caution">
    <text evidence="1">The sequence shown here is derived from an EMBL/GenBank/DDBJ whole genome shotgun (WGS) entry which is preliminary data.</text>
</comment>
<dbReference type="EMBL" id="BQNB010013673">
    <property type="protein sequence ID" value="GJT18880.1"/>
    <property type="molecule type" value="Genomic_DNA"/>
</dbReference>
<keyword evidence="1" id="KW-0238">DNA-binding</keyword>
<reference evidence="1" key="1">
    <citation type="journal article" date="2022" name="Int. J. Mol. Sci.">
        <title>Draft Genome of Tanacetum Coccineum: Genomic Comparison of Closely Related Tanacetum-Family Plants.</title>
        <authorList>
            <person name="Yamashiro T."/>
            <person name="Shiraishi A."/>
            <person name="Nakayama K."/>
            <person name="Satake H."/>
        </authorList>
    </citation>
    <scope>NUCLEOTIDE SEQUENCE</scope>
</reference>